<sequence length="1097" mass="118476">MRMVCMTHADREFCFWIGMVFQSAHVFDMGLKAVSRHSQDSDFPPLRSRQASIAISQDESRMSTPPIPPGFEAQLANESRRSTPSIPPGLSKPTALPDLEGSSARPSSRPSSRASLRRQTSQVLPVVPLPQPGTPVRIASSSRLEKHDKENAVPETPTKPSRKSPTSELKVAGSASHEESQKERSDIKATTVEADKAAVPKPLDIKVPERQSKETPTLTSAEAQDPDKGVGARNVKGKQSKQAHADSSHVAVETLDRSEVGQLDTQKRKHPGKLDITAATNKINKIEQAIGAPSAVADSSTPNKPQRSFSTVSQTSASAKPLDSPSVSSPAIKTAAPRTLRVVQTPKAETPPPVAPPAIPAVVGHRLPSRQPSVASINPPGTPSSEQISISDNISMTSTSVSRANSPPPAASKVGSAPVRAKTKNQQKKERQERARALEEEKAKQDEAVKPSSNEPVVEAIVSRKKKEKKAKDIKPPKAKAAATATADTTPTASRPVSPSGKVVVEAPVKAESPVPIPKEAKPATPVKTTPPAPQAANPSPPPTPTLDPAQLLREIKASVPQMQKCIDSLFRVSSSQLNKTQQHNVSQKDLLAHFKADFKYTPTKEEVEALLKGSIPAIHYGGEEGRTFDRGMITPAGAHLRALTHEIEQRFLELEKAIRETPDELRFKSSKPQNETKFETLDLEALRRTFENGAQRGASVMEQMVQDGSPMKKGAFLVDEASKYINEFVMPPVTPPPQRQSQQQREKEHQHGSHAKAAAQSGTNVSLDHLERQIGEAKRANEERENSLKKMIKKNKKLLGVSYKPRSSIFLCIFICHNHSNRSSISTWAASSHQNPYTTSYCQTALIADITMTEEEWMHSTCGGCCGAENCRSCLIAWFLPSFTFGRVSDRFERADNHEENPSTLNKHCLEYEMAHRLCLGPCAVFLLRRNMRKDFGIKGNGWTDALASLCCHPCTLGQMEREVKYWKGHPRPAQTMVITPYAQDSAHTMAYTPADHRAAAPAPAIVAAVPVETEKAPVVAAAPAPVVAAAPAPVVAAAPAPVILVPAAAEPTKAPVAQTPPHDPPLPVKQLTQSHLVEPPPAPPVATPGPPAKPT</sequence>
<dbReference type="InterPro" id="IPR006461">
    <property type="entry name" value="PLAC_motif_containing"/>
</dbReference>
<feature type="compositionally biased region" description="Low complexity" evidence="2">
    <location>
        <begin position="479"/>
        <end position="493"/>
    </location>
</feature>
<dbReference type="AlphaFoldDB" id="A0A139H0U1"/>
<dbReference type="NCBIfam" id="TIGR01571">
    <property type="entry name" value="A_thal_Cys_rich"/>
    <property type="match status" value="1"/>
</dbReference>
<dbReference type="STRING" id="321146.A0A139H0U1"/>
<evidence type="ECO:0000313" key="4">
    <source>
        <dbReference type="Proteomes" id="UP000070133"/>
    </source>
</evidence>
<keyword evidence="1" id="KW-0175">Coiled coil</keyword>
<feature type="compositionally biased region" description="Polar residues" evidence="2">
    <location>
        <begin position="297"/>
        <end position="318"/>
    </location>
</feature>
<dbReference type="Proteomes" id="UP000070133">
    <property type="component" value="Unassembled WGS sequence"/>
</dbReference>
<feature type="region of interest" description="Disordered" evidence="2">
    <location>
        <begin position="514"/>
        <end position="548"/>
    </location>
</feature>
<dbReference type="EMBL" id="LFZN01000189">
    <property type="protein sequence ID" value="KXS96044.1"/>
    <property type="molecule type" value="Genomic_DNA"/>
</dbReference>
<feature type="region of interest" description="Disordered" evidence="2">
    <location>
        <begin position="730"/>
        <end position="767"/>
    </location>
</feature>
<dbReference type="OrthoDB" id="1923159at2759"/>
<feature type="region of interest" description="Disordered" evidence="2">
    <location>
        <begin position="1054"/>
        <end position="1097"/>
    </location>
</feature>
<keyword evidence="4" id="KW-1185">Reference proteome</keyword>
<gene>
    <name evidence="3" type="ORF">AC578_2284</name>
</gene>
<feature type="compositionally biased region" description="Basic and acidic residues" evidence="2">
    <location>
        <begin position="176"/>
        <end position="213"/>
    </location>
</feature>
<evidence type="ECO:0000256" key="2">
    <source>
        <dbReference type="SAM" id="MobiDB-lite"/>
    </source>
</evidence>
<evidence type="ECO:0000256" key="1">
    <source>
        <dbReference type="SAM" id="Coils"/>
    </source>
</evidence>
<feature type="region of interest" description="Disordered" evidence="2">
    <location>
        <begin position="293"/>
        <end position="501"/>
    </location>
</feature>
<comment type="caution">
    <text evidence="3">The sequence shown here is derived from an EMBL/GenBank/DDBJ whole genome shotgun (WGS) entry which is preliminary data.</text>
</comment>
<evidence type="ECO:0000313" key="3">
    <source>
        <dbReference type="EMBL" id="KXS96044.1"/>
    </source>
</evidence>
<dbReference type="PANTHER" id="PTHR15907">
    <property type="entry name" value="DUF614 FAMILY PROTEIN-RELATED"/>
    <property type="match status" value="1"/>
</dbReference>
<accession>A0A139H0U1</accession>
<dbReference type="Pfam" id="PF04749">
    <property type="entry name" value="PLAC8"/>
    <property type="match status" value="1"/>
</dbReference>
<reference evidence="3 4" key="1">
    <citation type="submission" date="2015-07" db="EMBL/GenBank/DDBJ databases">
        <title>Comparative genomics of the Sigatoka disease complex on banana suggests a link between parallel evolutionary changes in Pseudocercospora fijiensis and Pseudocercospora eumusae and increased virulence on the banana host.</title>
        <authorList>
            <person name="Chang T.-C."/>
            <person name="Salvucci A."/>
            <person name="Crous P.W."/>
            <person name="Stergiopoulos I."/>
        </authorList>
    </citation>
    <scope>NUCLEOTIDE SEQUENCE [LARGE SCALE GENOMIC DNA]</scope>
    <source>
        <strain evidence="3 4">CBS 114824</strain>
    </source>
</reference>
<feature type="compositionally biased region" description="Low complexity" evidence="2">
    <location>
        <begin position="102"/>
        <end position="126"/>
    </location>
</feature>
<feature type="compositionally biased region" description="Pro residues" evidence="2">
    <location>
        <begin position="529"/>
        <end position="546"/>
    </location>
</feature>
<feature type="compositionally biased region" description="Polar residues" evidence="2">
    <location>
        <begin position="383"/>
        <end position="405"/>
    </location>
</feature>
<feature type="compositionally biased region" description="Basic and acidic residues" evidence="2">
    <location>
        <begin position="143"/>
        <end position="152"/>
    </location>
</feature>
<feature type="compositionally biased region" description="Pro residues" evidence="2">
    <location>
        <begin position="349"/>
        <end position="359"/>
    </location>
</feature>
<feature type="region of interest" description="Disordered" evidence="2">
    <location>
        <begin position="76"/>
        <end position="276"/>
    </location>
</feature>
<organism evidence="3 4">
    <name type="scientific">Pseudocercospora eumusae</name>
    <dbReference type="NCBI Taxonomy" id="321146"/>
    <lineage>
        <taxon>Eukaryota</taxon>
        <taxon>Fungi</taxon>
        <taxon>Dikarya</taxon>
        <taxon>Ascomycota</taxon>
        <taxon>Pezizomycotina</taxon>
        <taxon>Dothideomycetes</taxon>
        <taxon>Dothideomycetidae</taxon>
        <taxon>Mycosphaerellales</taxon>
        <taxon>Mycosphaerellaceae</taxon>
        <taxon>Pseudocercospora</taxon>
    </lineage>
</organism>
<feature type="compositionally biased region" description="Basic and acidic residues" evidence="2">
    <location>
        <begin position="427"/>
        <end position="449"/>
    </location>
</feature>
<name>A0A139H0U1_9PEZI</name>
<feature type="compositionally biased region" description="Pro residues" evidence="2">
    <location>
        <begin position="1080"/>
        <end position="1097"/>
    </location>
</feature>
<protein>
    <submittedName>
        <fullName evidence="3">Uncharacterized protein</fullName>
    </submittedName>
</protein>
<proteinExistence type="predicted"/>
<feature type="coiled-coil region" evidence="1">
    <location>
        <begin position="768"/>
        <end position="798"/>
    </location>
</feature>